<proteinExistence type="predicted"/>
<protein>
    <recommendedName>
        <fullName evidence="4">Reverse transcriptase domain-containing protein</fullName>
    </recommendedName>
</protein>
<evidence type="ECO:0000256" key="1">
    <source>
        <dbReference type="SAM" id="MobiDB-lite"/>
    </source>
</evidence>
<evidence type="ECO:0000313" key="2">
    <source>
        <dbReference type="EMBL" id="CAB0037526.1"/>
    </source>
</evidence>
<dbReference type="AlphaFoldDB" id="A0A6H5IJ33"/>
<name>A0A6H5IJ33_9HYME</name>
<reference evidence="2 3" key="1">
    <citation type="submission" date="2020-02" db="EMBL/GenBank/DDBJ databases">
        <authorList>
            <person name="Ferguson B K."/>
        </authorList>
    </citation>
    <scope>NUCLEOTIDE SEQUENCE [LARGE SCALE GENOMIC DNA]</scope>
</reference>
<sequence>MELGTFSYPTQRIRRSYARARAREKEIRASSLGSGQQQKAVLCSWRGSQSQRAAQTDAVHALILPKSRSLGRTLGFHGAMGRVAAAAWDEGRVPDENSSIAPGSNDKEKKLTRRPSHLRVMDLDQTFSGDSGQLENMPCYVRLSSELIILPIQKTPEITTRCFALLGKVYNAGKLLERIIADRLEAFTEGPAGLADSQFGFRKGRSTIDAIQTSGCPPLREATGAHSYARKAASIHRRACLRAICGFRSISHEAVHVLAGTPPLVLFVEERSRLYEHCREDARRDATSEERAKTLEKCQTQWFSATKGRWTYRLILSIAVWIERRHGEVKYHLTQILSGYGCFRSYLYRTKHCQHCHLAVEDVEHVIFHCPRFTAEREEPYRPANGPLEPKTLRYIIND</sequence>
<dbReference type="Proteomes" id="UP000479190">
    <property type="component" value="Unassembled WGS sequence"/>
</dbReference>
<keyword evidence="3" id="KW-1185">Reference proteome</keyword>
<dbReference type="EMBL" id="CADCXV010000859">
    <property type="protein sequence ID" value="CAB0037526.1"/>
    <property type="molecule type" value="Genomic_DNA"/>
</dbReference>
<evidence type="ECO:0000313" key="3">
    <source>
        <dbReference type="Proteomes" id="UP000479190"/>
    </source>
</evidence>
<organism evidence="2 3">
    <name type="scientific">Trichogramma brassicae</name>
    <dbReference type="NCBI Taxonomy" id="86971"/>
    <lineage>
        <taxon>Eukaryota</taxon>
        <taxon>Metazoa</taxon>
        <taxon>Ecdysozoa</taxon>
        <taxon>Arthropoda</taxon>
        <taxon>Hexapoda</taxon>
        <taxon>Insecta</taxon>
        <taxon>Pterygota</taxon>
        <taxon>Neoptera</taxon>
        <taxon>Endopterygota</taxon>
        <taxon>Hymenoptera</taxon>
        <taxon>Apocrita</taxon>
        <taxon>Proctotrupomorpha</taxon>
        <taxon>Chalcidoidea</taxon>
        <taxon>Trichogrammatidae</taxon>
        <taxon>Trichogramma</taxon>
    </lineage>
</organism>
<dbReference type="OrthoDB" id="7700848at2759"/>
<accession>A0A6H5IJ33</accession>
<gene>
    <name evidence="2" type="ORF">TBRA_LOCUS9353</name>
</gene>
<feature type="region of interest" description="Disordered" evidence="1">
    <location>
        <begin position="94"/>
        <end position="114"/>
    </location>
</feature>
<evidence type="ECO:0008006" key="4">
    <source>
        <dbReference type="Google" id="ProtNLM"/>
    </source>
</evidence>